<sequence>YLLEQAAQLQWKEYDQNDRCKLVSRSYSCCRSSRRRLVKEWKASCFLATFSYHLMGGSVNGTIKLNSCQEGSSKIVSRYSRSIQSTRKGFEKFEYLVPTESCNVDWTNVGKLRKLDVSCNVKSQHSECVEIGDSKFGSLTDNGSDIAADHIQLSKLKSDSMNFDIVLDNAVSQKEEEGSSLWEEFPKRWVIVVLCFFAFLLCNMDR</sequence>
<evidence type="ECO:0000313" key="1">
    <source>
        <dbReference type="EMBL" id="KAH9325708.1"/>
    </source>
</evidence>
<proteinExistence type="predicted"/>
<gene>
    <name evidence="1" type="ORF">KI387_005886</name>
</gene>
<organism evidence="1 2">
    <name type="scientific">Taxus chinensis</name>
    <name type="common">Chinese yew</name>
    <name type="synonym">Taxus wallichiana var. chinensis</name>
    <dbReference type="NCBI Taxonomy" id="29808"/>
    <lineage>
        <taxon>Eukaryota</taxon>
        <taxon>Viridiplantae</taxon>
        <taxon>Streptophyta</taxon>
        <taxon>Embryophyta</taxon>
        <taxon>Tracheophyta</taxon>
        <taxon>Spermatophyta</taxon>
        <taxon>Pinopsida</taxon>
        <taxon>Pinidae</taxon>
        <taxon>Conifers II</taxon>
        <taxon>Cupressales</taxon>
        <taxon>Taxaceae</taxon>
        <taxon>Taxus</taxon>
    </lineage>
</organism>
<dbReference type="Proteomes" id="UP000824469">
    <property type="component" value="Unassembled WGS sequence"/>
</dbReference>
<name>A0AA38GNZ4_TAXCH</name>
<comment type="caution">
    <text evidence="1">The sequence shown here is derived from an EMBL/GenBank/DDBJ whole genome shotgun (WGS) entry which is preliminary data.</text>
</comment>
<evidence type="ECO:0000313" key="2">
    <source>
        <dbReference type="Proteomes" id="UP000824469"/>
    </source>
</evidence>
<accession>A0AA38GNZ4</accession>
<protein>
    <submittedName>
        <fullName evidence="1">Uncharacterized protein</fullName>
    </submittedName>
</protein>
<reference evidence="1 2" key="1">
    <citation type="journal article" date="2021" name="Nat. Plants">
        <title>The Taxus genome provides insights into paclitaxel biosynthesis.</title>
        <authorList>
            <person name="Xiong X."/>
            <person name="Gou J."/>
            <person name="Liao Q."/>
            <person name="Li Y."/>
            <person name="Zhou Q."/>
            <person name="Bi G."/>
            <person name="Li C."/>
            <person name="Du R."/>
            <person name="Wang X."/>
            <person name="Sun T."/>
            <person name="Guo L."/>
            <person name="Liang H."/>
            <person name="Lu P."/>
            <person name="Wu Y."/>
            <person name="Zhang Z."/>
            <person name="Ro D.K."/>
            <person name="Shang Y."/>
            <person name="Huang S."/>
            <person name="Yan J."/>
        </authorList>
    </citation>
    <scope>NUCLEOTIDE SEQUENCE [LARGE SCALE GENOMIC DNA]</scope>
    <source>
        <strain evidence="1">Ta-2019</strain>
    </source>
</reference>
<dbReference type="EMBL" id="JAHRHJ020000002">
    <property type="protein sequence ID" value="KAH9325708.1"/>
    <property type="molecule type" value="Genomic_DNA"/>
</dbReference>
<keyword evidence="2" id="KW-1185">Reference proteome</keyword>
<feature type="non-terminal residue" evidence="1">
    <location>
        <position position="1"/>
    </location>
</feature>
<dbReference type="AlphaFoldDB" id="A0AA38GNZ4"/>
<dbReference type="OMA" id="ELPRRWM"/>
<feature type="non-terminal residue" evidence="1">
    <location>
        <position position="206"/>
    </location>
</feature>